<evidence type="ECO:0000313" key="2">
    <source>
        <dbReference type="Proteomes" id="UP000663722"/>
    </source>
</evidence>
<name>A0A975BUE5_9BACT</name>
<evidence type="ECO:0000313" key="1">
    <source>
        <dbReference type="EMBL" id="QTA91823.1"/>
    </source>
</evidence>
<organism evidence="1 2">
    <name type="scientific">Desulfonema magnum</name>
    <dbReference type="NCBI Taxonomy" id="45655"/>
    <lineage>
        <taxon>Bacteria</taxon>
        <taxon>Pseudomonadati</taxon>
        <taxon>Thermodesulfobacteriota</taxon>
        <taxon>Desulfobacteria</taxon>
        <taxon>Desulfobacterales</taxon>
        <taxon>Desulfococcaceae</taxon>
        <taxon>Desulfonema</taxon>
    </lineage>
</organism>
<gene>
    <name evidence="1" type="ORF">dnm_078970</name>
</gene>
<protein>
    <submittedName>
        <fullName evidence="1">Uncharacterized protein</fullName>
    </submittedName>
</protein>
<dbReference type="EMBL" id="CP061800">
    <property type="protein sequence ID" value="QTA91823.1"/>
    <property type="molecule type" value="Genomic_DNA"/>
</dbReference>
<dbReference type="KEGG" id="dmm:dnm_078970"/>
<dbReference type="Proteomes" id="UP000663722">
    <property type="component" value="Chromosome"/>
</dbReference>
<dbReference type="AlphaFoldDB" id="A0A975BUE5"/>
<sequence>MRKQESTAHGTAASAQKRTKKVGHWVLESLAMNISDRIAIPILLQRM</sequence>
<proteinExistence type="predicted"/>
<accession>A0A975BUE5</accession>
<reference evidence="1" key="1">
    <citation type="journal article" date="2021" name="Microb. Physiol.">
        <title>Proteogenomic Insights into the Physiology of Marine, Sulfate-Reducing, Filamentous Desulfonema limicola and Desulfonema magnum.</title>
        <authorList>
            <person name="Schnaars V."/>
            <person name="Wohlbrand L."/>
            <person name="Scheve S."/>
            <person name="Hinrichs C."/>
            <person name="Reinhardt R."/>
            <person name="Rabus R."/>
        </authorList>
    </citation>
    <scope>NUCLEOTIDE SEQUENCE</scope>
    <source>
        <strain evidence="1">4be13</strain>
    </source>
</reference>
<keyword evidence="2" id="KW-1185">Reference proteome</keyword>